<name>A0A017RXM6_9CLOT</name>
<dbReference type="OrthoDB" id="9812429at2"/>
<dbReference type="Proteomes" id="UP000019681">
    <property type="component" value="Unassembled WGS sequence"/>
</dbReference>
<evidence type="ECO:0000313" key="3">
    <source>
        <dbReference type="Proteomes" id="UP000019681"/>
    </source>
</evidence>
<sequence length="173" mass="19915">MNKNIYSRVGAVEYAKQYALNPNINFRYFNSHEDGGGDCTNFISQCLLAGGASMNFVLQPVWWYKKGMSSVFDTCSTSWSVAHSFYWMLKIRSEMNYPGLKGFEVENIDDLELGDIIQYENINRRIYHSAIVTSFTFNSGIKEPLISQHSVNSLNIYYKKKEAVRLHLIKIVI</sequence>
<evidence type="ECO:0000313" key="2">
    <source>
        <dbReference type="EMBL" id="EYE88685.1"/>
    </source>
</evidence>
<dbReference type="PANTHER" id="PTHR40032:SF1">
    <property type="entry name" value="EXPORTED PROTEIN"/>
    <property type="match status" value="1"/>
</dbReference>
<dbReference type="GO" id="GO:0008168">
    <property type="term" value="F:methyltransferase activity"/>
    <property type="evidence" value="ECO:0007669"/>
    <property type="project" value="UniProtKB-KW"/>
</dbReference>
<protein>
    <submittedName>
        <fullName evidence="2">Methylase</fullName>
    </submittedName>
</protein>
<evidence type="ECO:0000259" key="1">
    <source>
        <dbReference type="Pfam" id="PF12671"/>
    </source>
</evidence>
<keyword evidence="2" id="KW-0808">Transferase</keyword>
<dbReference type="RefSeq" id="WP_035379191.1">
    <property type="nucleotide sequence ID" value="NZ_AZQP01000015.1"/>
</dbReference>
<feature type="domain" description="Putative amidase" evidence="1">
    <location>
        <begin position="6"/>
        <end position="158"/>
    </location>
</feature>
<organism evidence="2 3">
    <name type="scientific">Fervidicella metallireducens AeB</name>
    <dbReference type="NCBI Taxonomy" id="1403537"/>
    <lineage>
        <taxon>Bacteria</taxon>
        <taxon>Bacillati</taxon>
        <taxon>Bacillota</taxon>
        <taxon>Clostridia</taxon>
        <taxon>Eubacteriales</taxon>
        <taxon>Clostridiaceae</taxon>
        <taxon>Fervidicella</taxon>
    </lineage>
</organism>
<accession>A0A017RXM6</accession>
<dbReference type="Pfam" id="PF12671">
    <property type="entry name" value="Amidase_6"/>
    <property type="match status" value="1"/>
</dbReference>
<dbReference type="AlphaFoldDB" id="A0A017RXM6"/>
<keyword evidence="3" id="KW-1185">Reference proteome</keyword>
<reference evidence="2 3" key="1">
    <citation type="journal article" date="2014" name="Genome Announc.">
        <title>Draft Genome Sequence of Fervidicella metallireducens Strain AeBT, an Iron-Reducing Thermoanaerobe from the Great Artesian Basin.</title>
        <authorList>
            <person name="Patel B.K."/>
        </authorList>
    </citation>
    <scope>NUCLEOTIDE SEQUENCE [LARGE SCALE GENOMIC DNA]</scope>
    <source>
        <strain evidence="2 3">AeB</strain>
    </source>
</reference>
<keyword evidence="2" id="KW-0489">Methyltransferase</keyword>
<dbReference type="PANTHER" id="PTHR40032">
    <property type="entry name" value="EXPORTED PROTEIN-RELATED"/>
    <property type="match status" value="1"/>
</dbReference>
<dbReference type="STRING" id="1403537.Q428_06425"/>
<dbReference type="GO" id="GO:0032259">
    <property type="term" value="P:methylation"/>
    <property type="evidence" value="ECO:0007669"/>
    <property type="project" value="UniProtKB-KW"/>
</dbReference>
<proteinExistence type="predicted"/>
<comment type="caution">
    <text evidence="2">The sequence shown here is derived from an EMBL/GenBank/DDBJ whole genome shotgun (WGS) entry which is preliminary data.</text>
</comment>
<dbReference type="EMBL" id="AZQP01000015">
    <property type="protein sequence ID" value="EYE88685.1"/>
    <property type="molecule type" value="Genomic_DNA"/>
</dbReference>
<dbReference type="InterPro" id="IPR024301">
    <property type="entry name" value="Amidase_6"/>
</dbReference>
<gene>
    <name evidence="2" type="ORF">Q428_06425</name>
</gene>